<dbReference type="InterPro" id="IPR040238">
    <property type="entry name" value="TAL-like"/>
</dbReference>
<dbReference type="SUPFAM" id="SSF47459">
    <property type="entry name" value="HLH, helix-loop-helix DNA-binding domain"/>
    <property type="match status" value="1"/>
</dbReference>
<dbReference type="InterPro" id="IPR011598">
    <property type="entry name" value="bHLH_dom"/>
</dbReference>
<name>A0ABM0GL76_SACKO</name>
<evidence type="ECO:0000313" key="6">
    <source>
        <dbReference type="RefSeq" id="XP_002732358.2"/>
    </source>
</evidence>
<evidence type="ECO:0000256" key="3">
    <source>
        <dbReference type="ARBA" id="ARBA00023163"/>
    </source>
</evidence>
<evidence type="ECO:0000256" key="1">
    <source>
        <dbReference type="ARBA" id="ARBA00023015"/>
    </source>
</evidence>
<reference evidence="6" key="1">
    <citation type="submission" date="2025-08" db="UniProtKB">
        <authorList>
            <consortium name="RefSeq"/>
        </authorList>
    </citation>
    <scope>IDENTIFICATION</scope>
    <source>
        <tissue evidence="6">Testes</tissue>
    </source>
</reference>
<dbReference type="PANTHER" id="PTHR13864:SF15">
    <property type="entry name" value="T-CELL ACUTE LYMPHOCYTIC LEUKEMIA PROTEIN 1 HOMOLOG-RELATED"/>
    <property type="match status" value="1"/>
</dbReference>
<protein>
    <submittedName>
        <fullName evidence="6">T-cell acute lymphocytic leukemia protein 1</fullName>
    </submittedName>
</protein>
<keyword evidence="3" id="KW-0804">Transcription</keyword>
<keyword evidence="2" id="KW-0238">DNA-binding</keyword>
<dbReference type="GeneID" id="100329001"/>
<dbReference type="CDD" id="cd19707">
    <property type="entry name" value="bHLH_TS_TAL2"/>
    <property type="match status" value="1"/>
</dbReference>
<dbReference type="SMART" id="SM00353">
    <property type="entry name" value="HLH"/>
    <property type="match status" value="1"/>
</dbReference>
<keyword evidence="1" id="KW-0805">Transcription regulation</keyword>
<gene>
    <name evidence="6" type="primary">Scl</name>
</gene>
<organism evidence="5 6">
    <name type="scientific">Saccoglossus kowalevskii</name>
    <name type="common">Acorn worm</name>
    <dbReference type="NCBI Taxonomy" id="10224"/>
    <lineage>
        <taxon>Eukaryota</taxon>
        <taxon>Metazoa</taxon>
        <taxon>Hemichordata</taxon>
        <taxon>Enteropneusta</taxon>
        <taxon>Harrimaniidae</taxon>
        <taxon>Saccoglossus</taxon>
    </lineage>
</organism>
<dbReference type="Proteomes" id="UP000694865">
    <property type="component" value="Unplaced"/>
</dbReference>
<dbReference type="InterPro" id="IPR036638">
    <property type="entry name" value="HLH_DNA-bd_sf"/>
</dbReference>
<keyword evidence="5" id="KW-1185">Reference proteome</keyword>
<dbReference type="Gene3D" id="4.10.280.10">
    <property type="entry name" value="Helix-loop-helix DNA-binding domain"/>
    <property type="match status" value="1"/>
</dbReference>
<dbReference type="PANTHER" id="PTHR13864">
    <property type="entry name" value="T-CELL ACUTE LYMPHOCYTIC LEUKEMIA/STEM CELL LEUKEMIA-RELATED"/>
    <property type="match status" value="1"/>
</dbReference>
<evidence type="ECO:0000313" key="5">
    <source>
        <dbReference type="Proteomes" id="UP000694865"/>
    </source>
</evidence>
<evidence type="ECO:0000256" key="2">
    <source>
        <dbReference type="ARBA" id="ARBA00023125"/>
    </source>
</evidence>
<proteinExistence type="predicted"/>
<dbReference type="Pfam" id="PF00010">
    <property type="entry name" value="HLH"/>
    <property type="match status" value="1"/>
</dbReference>
<feature type="domain" description="BHLH" evidence="4">
    <location>
        <begin position="30"/>
        <end position="82"/>
    </location>
</feature>
<dbReference type="PROSITE" id="PS50888">
    <property type="entry name" value="BHLH"/>
    <property type="match status" value="1"/>
</dbReference>
<evidence type="ECO:0000259" key="4">
    <source>
        <dbReference type="PROSITE" id="PS50888"/>
    </source>
</evidence>
<accession>A0ABM0GL76</accession>
<dbReference type="RefSeq" id="XP_002732358.2">
    <property type="nucleotide sequence ID" value="XM_002732312.2"/>
</dbReference>
<sequence length="153" mass="17469">MPPLAPVTEAATVRRKRLMANESRFTWKGTRRMFTNTRERWRQQNNNIAFAELRKLIPTHPPDKKLSKNEILRSAMRYIDFLVKLRDDQDRATTASSSLSNHGNEANICIDENDKQSDISLFSSPGLSGTSDFDDNDLDNIFVDSCENGSDLF</sequence>